<dbReference type="InterPro" id="IPR000182">
    <property type="entry name" value="GNAT_dom"/>
</dbReference>
<dbReference type="AlphaFoldDB" id="A0A8I1AE10"/>
<proteinExistence type="predicted"/>
<dbReference type="Proteomes" id="UP000644140">
    <property type="component" value="Chromosome"/>
</dbReference>
<dbReference type="Gene3D" id="3.40.630.30">
    <property type="match status" value="1"/>
</dbReference>
<accession>A0A8I1AE10</accession>
<gene>
    <name evidence="1" type="ORF">I9054_009445</name>
</gene>
<dbReference type="RefSeq" id="WP_058970964.1">
    <property type="nucleotide sequence ID" value="NZ_BKJQ01000014.1"/>
</dbReference>
<sequence length="181" mass="20747">MKHSLKFRTAQILDIQKLINLINSAYRQQQENSWTSEIEIVTGARINAEQLAQMLADDHFKLFVVEHAEEIVGCIGLTFNPIQVEIGTFCIAPKMQNHGVGKKVLDFVEHYVRDQMLPIHPNLTHFVMWVLSVRHELIAYYERRGYQSTGHIDDYPLSANVGIPIVGLHLVEMKKSIADRI</sequence>
<organism evidence="1 2">
    <name type="scientific">Acinetobacter bereziniae</name>
    <name type="common">Acinetobacter genomosp. 10</name>
    <dbReference type="NCBI Taxonomy" id="106648"/>
    <lineage>
        <taxon>Bacteria</taxon>
        <taxon>Pseudomonadati</taxon>
        <taxon>Pseudomonadota</taxon>
        <taxon>Gammaproteobacteria</taxon>
        <taxon>Moraxellales</taxon>
        <taxon>Moraxellaceae</taxon>
        <taxon>Acinetobacter</taxon>
    </lineage>
</organism>
<reference evidence="1" key="1">
    <citation type="submission" date="2022-02" db="EMBL/GenBank/DDBJ databases">
        <title>Characterization of Tn125 harboring carbapenem-resistant Acinetobacter bereziniae clinical isolates.</title>
        <authorList>
            <person name="Wong N.-K."/>
            <person name="Pan Q."/>
        </authorList>
    </citation>
    <scope>NUCLEOTIDE SEQUENCE</scope>
    <source>
        <strain evidence="1">GD03393</strain>
    </source>
</reference>
<dbReference type="InterPro" id="IPR050276">
    <property type="entry name" value="MshD_Acetyltransferase"/>
</dbReference>
<dbReference type="PROSITE" id="PS51186">
    <property type="entry name" value="GNAT"/>
    <property type="match status" value="1"/>
</dbReference>
<evidence type="ECO:0000313" key="1">
    <source>
        <dbReference type="EMBL" id="UUN99645.1"/>
    </source>
</evidence>
<evidence type="ECO:0000313" key="2">
    <source>
        <dbReference type="Proteomes" id="UP000644140"/>
    </source>
</evidence>
<dbReference type="CDD" id="cd04301">
    <property type="entry name" value="NAT_SF"/>
    <property type="match status" value="1"/>
</dbReference>
<name>A0A8I1AE10_ACIBZ</name>
<dbReference type="Pfam" id="PF00583">
    <property type="entry name" value="Acetyltransf_1"/>
    <property type="match status" value="1"/>
</dbReference>
<protein>
    <submittedName>
        <fullName evidence="1">GNAT family N-acetyltransferase</fullName>
    </submittedName>
</protein>
<dbReference type="SUPFAM" id="SSF55729">
    <property type="entry name" value="Acyl-CoA N-acyltransferases (Nat)"/>
    <property type="match status" value="1"/>
</dbReference>
<dbReference type="GO" id="GO:0016747">
    <property type="term" value="F:acyltransferase activity, transferring groups other than amino-acyl groups"/>
    <property type="evidence" value="ECO:0007669"/>
    <property type="project" value="InterPro"/>
</dbReference>
<dbReference type="PANTHER" id="PTHR43617">
    <property type="entry name" value="L-AMINO ACID N-ACETYLTRANSFERASE"/>
    <property type="match status" value="1"/>
</dbReference>
<dbReference type="EMBL" id="CP092085">
    <property type="protein sequence ID" value="UUN99645.1"/>
    <property type="molecule type" value="Genomic_DNA"/>
</dbReference>
<dbReference type="PANTHER" id="PTHR43617:SF9">
    <property type="entry name" value="GNAT FAMILY ACETYLTRANSFERASE"/>
    <property type="match status" value="1"/>
</dbReference>
<dbReference type="InterPro" id="IPR016181">
    <property type="entry name" value="Acyl_CoA_acyltransferase"/>
</dbReference>